<evidence type="ECO:0000313" key="2">
    <source>
        <dbReference type="Proteomes" id="UP000255177"/>
    </source>
</evidence>
<evidence type="ECO:0000313" key="1">
    <source>
        <dbReference type="EMBL" id="SUQ65308.1"/>
    </source>
</evidence>
<gene>
    <name evidence="1" type="ORF">CCOS864_04780</name>
</gene>
<name>A0A380T6W4_9PSED</name>
<sequence length="185" mass="21086">MSEHHQFIFPRYRHLPATDWKALERQLLARGWLEPAAADALDETGDSDDSLWCSPLYRPSAELFRRLGIEADPAQIVRLFEFEPGQPFVCAGENFTLPAQYQQAQVAEETFMQFMGDAIEAPHTTWRSPVEGTAYYLMDLDWNFSFGVGEQVLRSDRLNRAEAERLAALIGELAGQPMSCAHRHR</sequence>
<accession>A0A380T6W4</accession>
<keyword evidence="2" id="KW-1185">Reference proteome</keyword>
<organism evidence="1 2">
    <name type="scientific">Pseudomonas wadenswilerensis</name>
    <dbReference type="NCBI Taxonomy" id="1785161"/>
    <lineage>
        <taxon>Bacteria</taxon>
        <taxon>Pseudomonadati</taxon>
        <taxon>Pseudomonadota</taxon>
        <taxon>Gammaproteobacteria</taxon>
        <taxon>Pseudomonadales</taxon>
        <taxon>Pseudomonadaceae</taxon>
        <taxon>Pseudomonas</taxon>
    </lineage>
</organism>
<reference evidence="2" key="1">
    <citation type="submission" date="2018-07" db="EMBL/GenBank/DDBJ databases">
        <authorList>
            <person name="Blom J."/>
        </authorList>
    </citation>
    <scope>NUCLEOTIDE SEQUENCE [LARGE SCALE GENOMIC DNA]</scope>
    <source>
        <strain evidence="2">CCOS 864</strain>
    </source>
</reference>
<dbReference type="EMBL" id="UIDD01000011">
    <property type="protein sequence ID" value="SUQ65308.1"/>
    <property type="molecule type" value="Genomic_DNA"/>
</dbReference>
<dbReference type="Proteomes" id="UP000255177">
    <property type="component" value="Unassembled WGS sequence"/>
</dbReference>
<proteinExistence type="predicted"/>
<dbReference type="AlphaFoldDB" id="A0A380T6W4"/>
<dbReference type="RefSeq" id="WP_115088763.1">
    <property type="nucleotide sequence ID" value="NZ_CBCSFG010000003.1"/>
</dbReference>
<protein>
    <submittedName>
        <fullName evidence="1">Uncharacterized protein</fullName>
    </submittedName>
</protein>